<evidence type="ECO:0000256" key="5">
    <source>
        <dbReference type="ARBA" id="ARBA00022980"/>
    </source>
</evidence>
<dbReference type="SUPFAM" id="SSF46906">
    <property type="entry name" value="Ribosomal protein L11, C-terminal domain"/>
    <property type="match status" value="1"/>
</dbReference>
<dbReference type="PANTHER" id="PTHR11661:SF1">
    <property type="entry name" value="LARGE RIBOSOMAL SUBUNIT PROTEIN UL11M"/>
    <property type="match status" value="1"/>
</dbReference>
<dbReference type="Proteomes" id="UP000176770">
    <property type="component" value="Unassembled WGS sequence"/>
</dbReference>
<keyword evidence="6 7" id="KW-0687">Ribonucleoprotein</keyword>
<dbReference type="SUPFAM" id="SSF54747">
    <property type="entry name" value="Ribosomal L11/L12e N-terminal domain"/>
    <property type="match status" value="1"/>
</dbReference>
<dbReference type="InterPro" id="IPR036769">
    <property type="entry name" value="Ribosomal_uL11_C_sf"/>
</dbReference>
<evidence type="ECO:0000256" key="8">
    <source>
        <dbReference type="RuleBase" id="RU003978"/>
    </source>
</evidence>
<feature type="domain" description="Large ribosomal subunit protein uL11 N-terminal" evidence="11">
    <location>
        <begin position="9"/>
        <end position="66"/>
    </location>
</feature>
<evidence type="ECO:0000256" key="6">
    <source>
        <dbReference type="ARBA" id="ARBA00023274"/>
    </source>
</evidence>
<reference evidence="12 13" key="1">
    <citation type="journal article" date="2016" name="Nat. Commun.">
        <title>Thousands of microbial genomes shed light on interconnected biogeochemical processes in an aquifer system.</title>
        <authorList>
            <person name="Anantharaman K."/>
            <person name="Brown C.T."/>
            <person name="Hug L.A."/>
            <person name="Sharon I."/>
            <person name="Castelle C.J."/>
            <person name="Probst A.J."/>
            <person name="Thomas B.C."/>
            <person name="Singh A."/>
            <person name="Wilkins M.J."/>
            <person name="Karaoz U."/>
            <person name="Brodie E.L."/>
            <person name="Williams K.H."/>
            <person name="Hubbard S.S."/>
            <person name="Banfield J.F."/>
        </authorList>
    </citation>
    <scope>NUCLEOTIDE SEQUENCE [LARGE SCALE GENOMIC DNA]</scope>
</reference>
<dbReference type="InterPro" id="IPR006519">
    <property type="entry name" value="Ribosomal_uL11_bac-typ"/>
</dbReference>
<evidence type="ECO:0000256" key="2">
    <source>
        <dbReference type="ARBA" id="ARBA00022481"/>
    </source>
</evidence>
<dbReference type="Gene3D" id="1.10.10.250">
    <property type="entry name" value="Ribosomal protein L11, C-terminal domain"/>
    <property type="match status" value="1"/>
</dbReference>
<dbReference type="GO" id="GO:0070180">
    <property type="term" value="F:large ribosomal subunit rRNA binding"/>
    <property type="evidence" value="ECO:0007669"/>
    <property type="project" value="UniProtKB-UniRule"/>
</dbReference>
<dbReference type="CDD" id="cd00349">
    <property type="entry name" value="Ribosomal_L11"/>
    <property type="match status" value="1"/>
</dbReference>
<dbReference type="PANTHER" id="PTHR11661">
    <property type="entry name" value="60S RIBOSOMAL PROTEIN L12"/>
    <property type="match status" value="1"/>
</dbReference>
<keyword evidence="3 7" id="KW-0699">rRNA-binding</keyword>
<name>A0A1G2HG62_9BACT</name>
<dbReference type="AlphaFoldDB" id="A0A1G2HG62"/>
<gene>
    <name evidence="7" type="primary">rplK</name>
    <name evidence="12" type="ORF">A3F94_01430</name>
</gene>
<comment type="similarity">
    <text evidence="1 7 8">Belongs to the universal ribosomal protein uL11 family.</text>
</comment>
<dbReference type="Pfam" id="PF03946">
    <property type="entry name" value="Ribosomal_L11_N"/>
    <property type="match status" value="1"/>
</dbReference>
<keyword evidence="2 7" id="KW-0488">Methylation</keyword>
<dbReference type="STRING" id="1802165.A3F94_01430"/>
<sequence length="140" mass="14893">MAKPIKTIIKLQVQGGAATPAPPVGTALGPQGINIQDFVTQFNDATKDKKGSIVPVELTVYEDRTFTFKLKTSPASDLLRKAAGVEKGSGEVPRVKAGKVTKTQIREIAQQKMEDLSANDIDAASKIIEGTARSMGIDVK</sequence>
<dbReference type="NCBIfam" id="TIGR01632">
    <property type="entry name" value="L11_bact"/>
    <property type="match status" value="1"/>
</dbReference>
<organism evidence="12 13">
    <name type="scientific">Candidatus Spechtbacteria bacterium RIFCSPLOWO2_12_FULL_38_22</name>
    <dbReference type="NCBI Taxonomy" id="1802165"/>
    <lineage>
        <taxon>Bacteria</taxon>
        <taxon>Candidatus Spechtiibacteriota</taxon>
    </lineage>
</organism>
<dbReference type="FunFam" id="1.10.10.250:FF:000001">
    <property type="entry name" value="50S ribosomal protein L11"/>
    <property type="match status" value="1"/>
</dbReference>
<dbReference type="InterPro" id="IPR020783">
    <property type="entry name" value="Ribosomal_uL11_C"/>
</dbReference>
<evidence type="ECO:0000259" key="11">
    <source>
        <dbReference type="Pfam" id="PF03946"/>
    </source>
</evidence>
<evidence type="ECO:0000256" key="3">
    <source>
        <dbReference type="ARBA" id="ARBA00022730"/>
    </source>
</evidence>
<comment type="caution">
    <text evidence="12">The sequence shown here is derived from an EMBL/GenBank/DDBJ whole genome shotgun (WGS) entry which is preliminary data.</text>
</comment>
<comment type="PTM">
    <text evidence="7 9">One or more lysine residues are methylated.</text>
</comment>
<comment type="subunit">
    <text evidence="7">Part of the ribosomal stalk of the 50S ribosomal subunit. Interacts with L10 and the large rRNA to form the base of the stalk. L10 forms an elongated spine to which L12 dimers bind in a sequential fashion forming a multimeric L10(L12)X complex.</text>
</comment>
<evidence type="ECO:0000256" key="9">
    <source>
        <dbReference type="RuleBase" id="RU003979"/>
    </source>
</evidence>
<evidence type="ECO:0000313" key="13">
    <source>
        <dbReference type="Proteomes" id="UP000176770"/>
    </source>
</evidence>
<dbReference type="FunFam" id="3.30.1550.10:FF:000006">
    <property type="entry name" value="50S ribosomal protein L11"/>
    <property type="match status" value="1"/>
</dbReference>
<evidence type="ECO:0000256" key="7">
    <source>
        <dbReference type="HAMAP-Rule" id="MF_00736"/>
    </source>
</evidence>
<evidence type="ECO:0000259" key="10">
    <source>
        <dbReference type="Pfam" id="PF00298"/>
    </source>
</evidence>
<dbReference type="GO" id="GO:0003735">
    <property type="term" value="F:structural constituent of ribosome"/>
    <property type="evidence" value="ECO:0007669"/>
    <property type="project" value="InterPro"/>
</dbReference>
<accession>A0A1G2HG62</accession>
<evidence type="ECO:0000256" key="4">
    <source>
        <dbReference type="ARBA" id="ARBA00022884"/>
    </source>
</evidence>
<protein>
    <recommendedName>
        <fullName evidence="7">Large ribosomal subunit protein uL11</fullName>
    </recommendedName>
</protein>
<evidence type="ECO:0000313" key="12">
    <source>
        <dbReference type="EMBL" id="OGZ61495.1"/>
    </source>
</evidence>
<comment type="function">
    <text evidence="7 9">Forms part of the ribosomal stalk which helps the ribosome interact with GTP-bound translation factors.</text>
</comment>
<dbReference type="InterPro" id="IPR020784">
    <property type="entry name" value="Ribosomal_uL11_N"/>
</dbReference>
<proteinExistence type="inferred from homology"/>
<dbReference type="Pfam" id="PF00298">
    <property type="entry name" value="Ribosomal_L11"/>
    <property type="match status" value="1"/>
</dbReference>
<dbReference type="InterPro" id="IPR036796">
    <property type="entry name" value="Ribosomal_uL11_N_sf"/>
</dbReference>
<feature type="domain" description="Large ribosomal subunit protein uL11 C-terminal" evidence="10">
    <location>
        <begin position="71"/>
        <end position="139"/>
    </location>
</feature>
<dbReference type="SMART" id="SM00649">
    <property type="entry name" value="RL11"/>
    <property type="match status" value="1"/>
</dbReference>
<dbReference type="EMBL" id="MHOK01000022">
    <property type="protein sequence ID" value="OGZ61495.1"/>
    <property type="molecule type" value="Genomic_DNA"/>
</dbReference>
<evidence type="ECO:0000256" key="1">
    <source>
        <dbReference type="ARBA" id="ARBA00010537"/>
    </source>
</evidence>
<keyword evidence="4 7" id="KW-0694">RNA-binding</keyword>
<dbReference type="InterPro" id="IPR000911">
    <property type="entry name" value="Ribosomal_uL11"/>
</dbReference>
<dbReference type="GO" id="GO:0006412">
    <property type="term" value="P:translation"/>
    <property type="evidence" value="ECO:0007669"/>
    <property type="project" value="UniProtKB-UniRule"/>
</dbReference>
<keyword evidence="5 7" id="KW-0689">Ribosomal protein</keyword>
<dbReference type="HAMAP" id="MF_00736">
    <property type="entry name" value="Ribosomal_uL11"/>
    <property type="match status" value="1"/>
</dbReference>
<dbReference type="GO" id="GO:0022625">
    <property type="term" value="C:cytosolic large ribosomal subunit"/>
    <property type="evidence" value="ECO:0007669"/>
    <property type="project" value="TreeGrafter"/>
</dbReference>
<dbReference type="Gene3D" id="3.30.1550.10">
    <property type="entry name" value="Ribosomal protein L11/L12, N-terminal domain"/>
    <property type="match status" value="1"/>
</dbReference>